<proteinExistence type="predicted"/>
<evidence type="ECO:0000313" key="1">
    <source>
        <dbReference type="EMBL" id="QDE68023.1"/>
    </source>
</evidence>
<reference evidence="1 2" key="1">
    <citation type="journal article" date="2019" name="Science">
        <title>Social genes are selection hotspots in kin groups of a soil microbe.</title>
        <authorList>
            <person name="Wielgoss S."/>
            <person name="Wolfensberger R."/>
            <person name="Sun L."/>
            <person name="Fiegna F."/>
            <person name="Velicer G.J."/>
        </authorList>
    </citation>
    <scope>NUCLEOTIDE SEQUENCE [LARGE SCALE GENOMIC DNA]</scope>
    <source>
        <strain evidence="1 2">MC3.5.9c15</strain>
    </source>
</reference>
<protein>
    <submittedName>
        <fullName evidence="1">Uncharacterized protein</fullName>
    </submittedName>
</protein>
<dbReference type="Proteomes" id="UP000320179">
    <property type="component" value="Chromosome"/>
</dbReference>
<evidence type="ECO:0000313" key="2">
    <source>
        <dbReference type="Proteomes" id="UP000320179"/>
    </source>
</evidence>
<dbReference type="EMBL" id="CP017174">
    <property type="protein sequence ID" value="QDE68023.1"/>
    <property type="molecule type" value="Genomic_DNA"/>
</dbReference>
<name>A0AAE6FZ67_MYXXA</name>
<accession>A0AAE6FZ67</accession>
<gene>
    <name evidence="1" type="ORF">BHS09_14110</name>
</gene>
<organism evidence="1 2">
    <name type="scientific">Myxococcus xanthus</name>
    <dbReference type="NCBI Taxonomy" id="34"/>
    <lineage>
        <taxon>Bacteria</taxon>
        <taxon>Pseudomonadati</taxon>
        <taxon>Myxococcota</taxon>
        <taxon>Myxococcia</taxon>
        <taxon>Myxococcales</taxon>
        <taxon>Cystobacterineae</taxon>
        <taxon>Myxococcaceae</taxon>
        <taxon>Myxococcus</taxon>
    </lineage>
</organism>
<sequence length="165" mass="19044">MLDFQRAGHGHLESPAFLRQREGLVLLRHRRGEQLQHRVRRRLEVRFLRHRVAAHLPQHHGQGVDVEDVQLDKVGAQPSAVDELGPEGFVELRLRDEALADQDRSEHFGHVRPILDAFTAAETPLPLRGRCMPARPYDRRHRHLLRVKPRPWPNPHAATGNHHSP</sequence>
<dbReference type="AlphaFoldDB" id="A0AAE6FZ67"/>